<sequence length="65" mass="7248">MKKARLIGIAPQLVVNDVVKTAAYYGDVLGFNLIGYFLDPPVYAMVERDGFQLHFAKADDTNFPI</sequence>
<proteinExistence type="predicted"/>
<keyword evidence="3" id="KW-1185">Reference proteome</keyword>
<gene>
    <name evidence="2" type="ORF">VRU48_08695</name>
</gene>
<evidence type="ECO:0000259" key="1">
    <source>
        <dbReference type="Pfam" id="PF22677"/>
    </source>
</evidence>
<feature type="domain" description="Glyoxalase/Bleomycin resistance-like N-terminal" evidence="1">
    <location>
        <begin position="12"/>
        <end position="47"/>
    </location>
</feature>
<evidence type="ECO:0000313" key="2">
    <source>
        <dbReference type="EMBL" id="MEE1945183.1"/>
    </source>
</evidence>
<dbReference type="SUPFAM" id="SSF54593">
    <property type="entry name" value="Glyoxalase/Bleomycin resistance protein/Dihydroxybiphenyl dioxygenase"/>
    <property type="match status" value="1"/>
</dbReference>
<comment type="caution">
    <text evidence="2">The sequence shown here is derived from an EMBL/GenBank/DDBJ whole genome shotgun (WGS) entry which is preliminary data.</text>
</comment>
<reference evidence="2 3" key="1">
    <citation type="submission" date="2024-01" db="EMBL/GenBank/DDBJ databases">
        <title>Pedobacter sp. nov., isolated from fresh soil.</title>
        <authorList>
            <person name="Le N.T.T."/>
        </authorList>
    </citation>
    <scope>NUCLEOTIDE SEQUENCE [LARGE SCALE GENOMIC DNA]</scope>
    <source>
        <strain evidence="2 3">KR3-3</strain>
    </source>
</reference>
<protein>
    <submittedName>
        <fullName evidence="2">VOC family protein</fullName>
    </submittedName>
</protein>
<dbReference type="RefSeq" id="WP_330107532.1">
    <property type="nucleotide sequence ID" value="NZ_JAZDQT010000001.1"/>
</dbReference>
<organism evidence="2 3">
    <name type="scientific">Pedobacter albus</name>
    <dbReference type="NCBI Taxonomy" id="3113905"/>
    <lineage>
        <taxon>Bacteria</taxon>
        <taxon>Pseudomonadati</taxon>
        <taxon>Bacteroidota</taxon>
        <taxon>Sphingobacteriia</taxon>
        <taxon>Sphingobacteriales</taxon>
        <taxon>Sphingobacteriaceae</taxon>
        <taxon>Pedobacter</taxon>
    </lineage>
</organism>
<dbReference type="Pfam" id="PF22677">
    <property type="entry name" value="Ble-like_N"/>
    <property type="match status" value="1"/>
</dbReference>
<dbReference type="EMBL" id="JAZDQT010000001">
    <property type="protein sequence ID" value="MEE1945183.1"/>
    <property type="molecule type" value="Genomic_DNA"/>
</dbReference>
<dbReference type="Proteomes" id="UP001336835">
    <property type="component" value="Unassembled WGS sequence"/>
</dbReference>
<dbReference type="InterPro" id="IPR029068">
    <property type="entry name" value="Glyas_Bleomycin-R_OHBP_Dase"/>
</dbReference>
<dbReference type="Gene3D" id="3.10.180.10">
    <property type="entry name" value="2,3-Dihydroxybiphenyl 1,2-Dioxygenase, domain 1"/>
    <property type="match status" value="1"/>
</dbReference>
<evidence type="ECO:0000313" key="3">
    <source>
        <dbReference type="Proteomes" id="UP001336835"/>
    </source>
</evidence>
<accession>A0ABU7I6T3</accession>
<dbReference type="InterPro" id="IPR053863">
    <property type="entry name" value="Glyoxy/Ble-like_N"/>
</dbReference>
<name>A0ABU7I6T3_9SPHI</name>